<gene>
    <name evidence="1" type="ORF">K1T71_003034</name>
</gene>
<dbReference type="EMBL" id="CM034391">
    <property type="protein sequence ID" value="KAJ0180949.1"/>
    <property type="molecule type" value="Genomic_DNA"/>
</dbReference>
<keyword evidence="2" id="KW-1185">Reference proteome</keyword>
<proteinExistence type="predicted"/>
<organism evidence="1 2">
    <name type="scientific">Dendrolimus kikuchii</name>
    <dbReference type="NCBI Taxonomy" id="765133"/>
    <lineage>
        <taxon>Eukaryota</taxon>
        <taxon>Metazoa</taxon>
        <taxon>Ecdysozoa</taxon>
        <taxon>Arthropoda</taxon>
        <taxon>Hexapoda</taxon>
        <taxon>Insecta</taxon>
        <taxon>Pterygota</taxon>
        <taxon>Neoptera</taxon>
        <taxon>Endopterygota</taxon>
        <taxon>Lepidoptera</taxon>
        <taxon>Glossata</taxon>
        <taxon>Ditrysia</taxon>
        <taxon>Bombycoidea</taxon>
        <taxon>Lasiocampidae</taxon>
        <taxon>Dendrolimus</taxon>
    </lineage>
</organism>
<name>A0ACC1DAF4_9NEOP</name>
<protein>
    <submittedName>
        <fullName evidence="1">Uncharacterized protein</fullName>
    </submittedName>
</protein>
<evidence type="ECO:0000313" key="1">
    <source>
        <dbReference type="EMBL" id="KAJ0180949.1"/>
    </source>
</evidence>
<accession>A0ACC1DAF4</accession>
<dbReference type="Proteomes" id="UP000824533">
    <property type="component" value="Linkage Group LG05"/>
</dbReference>
<comment type="caution">
    <text evidence="1">The sequence shown here is derived from an EMBL/GenBank/DDBJ whole genome shotgun (WGS) entry which is preliminary data.</text>
</comment>
<evidence type="ECO:0000313" key="2">
    <source>
        <dbReference type="Proteomes" id="UP000824533"/>
    </source>
</evidence>
<sequence length="473" mass="53686">MDDRRNYGRNEDYSSRDMYSRLFIVCPKTVTEDILKEAFSEYGTIEDIKLPRDHITGELKGIAYVKFTKTSEAACALEAMDHQYLKNSRRPIKVMVATNRSEIQSEDTDSTKYKRLFITITKNVEEDDVYDEFNKFGEVDSVNILRDWNTGEPKGFAYVLFKKFSDAAHAFEECPKMYRAVFAAPKTQNRRPETSFETNINSLAHTTFGKSSMMPMTNIMNVRPGNYFRVNFMCCQHLTQMQLESLFDIVPGFVDIKYYVDLFGNFGKGTVTYSNPTSAAYAVEKLNEFEYPIGMKVFVKPDNARFDTHERKFEVPTVVNNLRKAIAVASNSTTPDLAQLAEAIADASKLIKLATGLSTQDTADSNGFNYCSVKLPPTQPLTDIDSPVAKRCFLVCKPQPPPVTVLRDVFCRFGNLIDVYTFPNKTVGYARYATEESADQAIKTLHGAEVCGVRIKVLEAEEERQPSKRSRYE</sequence>
<reference evidence="1 2" key="1">
    <citation type="journal article" date="2021" name="Front. Genet.">
        <title>Chromosome-Level Genome Assembly Reveals Significant Gene Expansion in the Toll and IMD Signaling Pathways of Dendrolimus kikuchii.</title>
        <authorList>
            <person name="Zhou J."/>
            <person name="Wu P."/>
            <person name="Xiong Z."/>
            <person name="Liu N."/>
            <person name="Zhao N."/>
            <person name="Ji M."/>
            <person name="Qiu Y."/>
            <person name="Yang B."/>
        </authorList>
    </citation>
    <scope>NUCLEOTIDE SEQUENCE [LARGE SCALE GENOMIC DNA]</scope>
    <source>
        <strain evidence="1">Ann1</strain>
    </source>
</reference>